<dbReference type="SUPFAM" id="SSF58104">
    <property type="entry name" value="Methyl-accepting chemotaxis protein (MCP) signaling domain"/>
    <property type="match status" value="1"/>
</dbReference>
<organism evidence="4 5">
    <name type="scientific">Ruminococcus flavefaciens 007c</name>
    <dbReference type="NCBI Taxonomy" id="1341157"/>
    <lineage>
        <taxon>Bacteria</taxon>
        <taxon>Bacillati</taxon>
        <taxon>Bacillota</taxon>
        <taxon>Clostridia</taxon>
        <taxon>Eubacteriales</taxon>
        <taxon>Oscillospiraceae</taxon>
        <taxon>Ruminococcus</taxon>
    </lineage>
</organism>
<dbReference type="Gene3D" id="2.150.10.10">
    <property type="entry name" value="Serralysin-like metalloprotease, C-terminal"/>
    <property type="match status" value="15"/>
</dbReference>
<dbReference type="OrthoDB" id="1818951at2"/>
<name>W7UJU3_RUMFL</name>
<gene>
    <name evidence="4" type="ORF">RF007C_00640</name>
</gene>
<dbReference type="RefSeq" id="WP_037298314.1">
    <property type="nucleotide sequence ID" value="NZ_ATAX01000020.1"/>
</dbReference>
<dbReference type="PANTHER" id="PTHR38340">
    <property type="entry name" value="S-LAYER PROTEIN"/>
    <property type="match status" value="1"/>
</dbReference>
<dbReference type="InterPro" id="IPR050557">
    <property type="entry name" value="RTX_toxin/Mannuronan_C5-epim"/>
</dbReference>
<dbReference type="PANTHER" id="PTHR38340:SF1">
    <property type="entry name" value="S-LAYER PROTEIN"/>
    <property type="match status" value="1"/>
</dbReference>
<comment type="subcellular location">
    <subcellularLocation>
        <location evidence="1">Secreted</location>
    </subcellularLocation>
</comment>
<evidence type="ECO:0000313" key="4">
    <source>
        <dbReference type="EMBL" id="EWM54083.1"/>
    </source>
</evidence>
<evidence type="ECO:0000256" key="1">
    <source>
        <dbReference type="ARBA" id="ARBA00004613"/>
    </source>
</evidence>
<dbReference type="Pfam" id="PF00353">
    <property type="entry name" value="HemolysinCabind"/>
    <property type="match status" value="22"/>
</dbReference>
<reference evidence="4 5" key="1">
    <citation type="journal article" date="2014" name="PLoS ONE">
        <title>Rumen cellulosomics: divergent fiber-degrading strategies revealed by comparative genome-wide analysis of six ruminococcal strains.</title>
        <authorList>
            <person name="Dassa B."/>
            <person name="Borovok I."/>
            <person name="Ruimy-Israeli V."/>
            <person name="Lamed R."/>
            <person name="Flint H.J."/>
            <person name="Duncan S.H."/>
            <person name="Henrissat B."/>
            <person name="Coutinho P."/>
            <person name="Morrison M."/>
            <person name="Mosoni P."/>
            <person name="Yeoman C.J."/>
            <person name="White B.A."/>
            <person name="Bayer E.A."/>
        </authorList>
    </citation>
    <scope>NUCLEOTIDE SEQUENCE [LARGE SCALE GENOMIC DNA]</scope>
    <source>
        <strain evidence="4 5">007c</strain>
    </source>
</reference>
<dbReference type="PROSITE" id="PS00330">
    <property type="entry name" value="HEMOLYSIN_CALCIUM"/>
    <property type="match status" value="10"/>
</dbReference>
<evidence type="ECO:0000256" key="3">
    <source>
        <dbReference type="SAM" id="MobiDB-lite"/>
    </source>
</evidence>
<feature type="compositionally biased region" description="Acidic residues" evidence="3">
    <location>
        <begin position="2010"/>
        <end position="2022"/>
    </location>
</feature>
<keyword evidence="2" id="KW-0964">Secreted</keyword>
<dbReference type="InterPro" id="IPR018511">
    <property type="entry name" value="Hemolysin-typ_Ca-bd_CS"/>
</dbReference>
<dbReference type="GO" id="GO:0005576">
    <property type="term" value="C:extracellular region"/>
    <property type="evidence" value="ECO:0007669"/>
    <property type="project" value="UniProtKB-SubCell"/>
</dbReference>
<comment type="caution">
    <text evidence="4">The sequence shown here is derived from an EMBL/GenBank/DDBJ whole genome shotgun (WGS) entry which is preliminary data.</text>
</comment>
<evidence type="ECO:0000256" key="2">
    <source>
        <dbReference type="ARBA" id="ARBA00022525"/>
    </source>
</evidence>
<evidence type="ECO:0000313" key="5">
    <source>
        <dbReference type="Proteomes" id="UP000019365"/>
    </source>
</evidence>
<dbReference type="PATRIC" id="fig|1341157.4.peg.1272"/>
<dbReference type="InterPro" id="IPR001343">
    <property type="entry name" value="Hemolysn_Ca-bd"/>
</dbReference>
<dbReference type="EMBL" id="ATAX01000020">
    <property type="protein sequence ID" value="EWM54083.1"/>
    <property type="molecule type" value="Genomic_DNA"/>
</dbReference>
<protein>
    <submittedName>
        <fullName evidence="4">Uncharacterized protein</fullName>
    </submittedName>
</protein>
<feature type="region of interest" description="Disordered" evidence="3">
    <location>
        <begin position="1981"/>
        <end position="2050"/>
    </location>
</feature>
<dbReference type="Proteomes" id="UP000019365">
    <property type="component" value="Unassembled WGS sequence"/>
</dbReference>
<accession>W7UJU3</accession>
<keyword evidence="5" id="KW-1185">Reference proteome</keyword>
<dbReference type="SUPFAM" id="SSF51120">
    <property type="entry name" value="beta-Roll"/>
    <property type="match status" value="10"/>
</dbReference>
<dbReference type="GO" id="GO:0005509">
    <property type="term" value="F:calcium ion binding"/>
    <property type="evidence" value="ECO:0007669"/>
    <property type="project" value="InterPro"/>
</dbReference>
<dbReference type="InterPro" id="IPR011049">
    <property type="entry name" value="Serralysin-like_metalloprot_C"/>
</dbReference>
<sequence length="2937" mass="312410">MGLTTDQIAIKEHLKNFVSNWKTDNGVTSAVLKGDELAHFVSDLQAEIKSTTSFIPATGNTLILYSGKSPSGDFLWKDMNNFCTTNPDFYYITHTDAGAILWEADFEDEVINAIGDQSLATRVLSGKDWDAAAGRGVNRVSQYAVEGHDLLAMDDYISKTLTEEAMASGRKVVYVAGKDVSAVDKKVGILTELPCTVTEKWMGKTVDEAMKNKFIAVDDLNILLANDLEEYSDVFTRNTQFFLDDSGKICGIDLKMDDFPEIKVGNTTASATASRVTLAERLGILSDADIQTRYGLPATADLATLNKFRESDYIVKKAGGTASDTARLVKATNGSVKDTMEILDKTGRNVPNAAMIMTQVNGDVNAASNVIKSAKGNVDDAIDILSRSGNDANKAVTILDQVDGSAKDARRVITAAQGNVDDAIDILGRSGNNANKAVTILDQVDGSAKDARRVISAASDNVDDAIDILGRSGNNANKAVTILDQVDGSAKDARRVISAASDNVDDAIDILGRTTNADSAVRVLGAADGNGRSASRLLAAANNDVDAAMTTFAKTGNNIDEATTILNKVGGSSHEAARVIDAANGNSTKAIQVLDSAGDSVDNTLTILRKVDGNADDALKVLHAANNNADDAIAILSKTNNNASRAATILEKVDGDAIKAASVIDAAKGKSSQAIEVLDKVGNNPAKAVEILDQVGGEGHDAVRVLEAAQNDFDGAMAILRKTNNVDEAFDMLKLVNGDARNAARLIEAANNNIEDAIYVMEQADGDVNKAIRAFEKLGGNIDDAQIKSKYKLCIDDPNVMAFYRRAEYRISLGQNASKVMAGELFDSVKTQFKMNNSLLTRDIKDIRLDDFLEFAKNEIGFSSGNAAAKTAHTTRAKLVLTKTMRFAAVGANVAMTAVQLYSTVKFIEGLADALEDGTMTPREVGEESAAYIASTACGWLSSELAAAFFGAALPLVGVTGPLGVVAVIVFAIGAGIAGSKFGDWIARELYQPSYDTVWGILDYFGSDNIQMHLIEGTSDSDAMDFSTGRIKLGAMNYAVNYSLNVTAGHGDDTVTGYIYNDELYGEGGNDILHGGEGNDFLYGGDDNDTLYGENGDDRLEGGSGVDMIYGGPGKDQIFGEADDDILYGGGEDDIIKGGSGEDRLYGEGGDDTLYGNEGNDLIEGGSGNDTIYGDDKVNHYFGGDDYISGGSGNDKIYAGDGEDVIYGDEGNDLIYADEYEEVNSVIGDDDYVSGGSGEDEIYGGAGNDKLWGDGDNDKIFGNEGDDLIVGGFGTDKLYGGRGNDIIAGDDGESEYIGLKDYIFGETGDDILYGQAGDDSIDGGSGSDEIHGGTGADHLYGSEGSDKIYGDSGNDYLSGGEGHDTLDGGAGDDRLYGEEGSDVYVFAYGYNHDTIFDKLGSNRVHFDDIVIDSLILEYETVGKEKNLNIRIKDSDDVLTIRRFDETMKNFTFSFVDCDDRYKISDEDGLHFVKLPPNHHGGSNLDSDFRLIDIMRHDQMSNNSNDYNRAGNAQPPRDPLIIDANRDGKIETIGLDKKVFFDLDANGFAENTAWAGKFEGFLALDLDGSGFIENGRELFGDETFKADGVRATSGFDALSQYDENEDNIIDENDTIFEKLLLWVDSNSNGVSDKGELVSIADAGIQSISVDFEEIMGENDPENGVKVTHKSTVSFTEGDPVEISEHWFDVSGVESKDLHDFGDGTSMTGVDSFGSIMTLNNAIMADTTGELMTMVETFKHSSDFIEKRILIKKILYFLGDVNDIDPDSRGGNIDARDLAVIERFMDVDFVGVNGSNPNSTAASILKNVFGQLETLYYNLLDSETISGSYFELLNLYKGENGKNILDYSIAVEELTAGEADEEIAVEVAMFIKCFDNIYGTRYLTSFVNELLAAKPEYKESLDNLNVNIIIGNDYSTTFNGTNNPDIIFAEGGDDTVNAGNGNDKIYGGDGNDKLNGGAGDDVIYGGTGDDTVKGDAGDDLIYGEEDNDILNGGSGNDSIYGGEGNDTLNGDTGDDVLYGDEGDDSLNGGEGNDILYGGDENDSLSGGTGDDILSGGAGDDTYYISAEHGNDVIYDSEGISTLVFGDEISADSYSLNIDINSGITLVNNETGETIGLPDFINVPENYEFVFEGESKILGGGESRQVIEGTEGDDTITAGDGFNIIRGGEGNDTITGGDNLNFIYGGDGDDTITGGNGVNIIRGEEGNDTITDGTGSSYLDGGEGDDIIHAGDGNDVIIGGTGADELYGEDGNDVIAGNDGNDEIYGGNGDDTVYADEGNDTVHGGDGNDSLFGGDGNDTLYGDEGDDYLEAGDGEDTLYGGAGNDVFVGGDGINNMYGDEGDDVFHGGNGINNMYGGDGDDNFTGGELADYIEGGAGNDTVNGGNGDNRMLGNEGDDHIYGGNDDDYIEGGDGDDELYGGNGINTIYGGAGNDIIYDGDNDSFLYGGDGDDEIRAGGGSDVLDGGAGNDYLQSDHGGDTYIFGVGYDVDTISASADMNTIVIHGYTADDMHNTRMPNNDLVIDFSEDTGDRLIIKGFFNFNSNRDFNFVFDDETVIGQDQIEAVNAPIYGTSDDNQLFAVDNTGWNIIGGDGNDELNGGAGNDILDGGAGNDVLRGGTGTNTYVYGVGYDIDTIEFSADSCTIVIHGYSADDMNSVRENDKSLAISFGDETGDKLIIKSFYEAYSDRSYQFVFDDGTVLGKSDIRATAAPIVGTDDNDNINYTTNEDDIIDGGKGNDILVGQGGEDTYIFGKGYDHDSINEWGSDHSFVVLKDINSDEITVSDQWGSNLLISVNDTDDVLTISNFKWGQATYTFSFADGAEGYVDKNTWKLILTKQPDTVEEDTEQASAELLSEIYDDEALVSELLNDSDSTVITDITDIADISGENDEFADITDIQTMILTENMSAFSNDSQVSSGIDIGDITYDTSSFDQLLISSSVQ</sequence>
<dbReference type="eggNOG" id="COG2931">
    <property type="taxonomic scope" value="Bacteria"/>
</dbReference>
<dbReference type="PRINTS" id="PR00313">
    <property type="entry name" value="CABNDNGRPT"/>
</dbReference>
<proteinExistence type="predicted"/>